<dbReference type="EMBL" id="GL385395">
    <property type="protein sequence ID" value="EJT80140.1"/>
    <property type="molecule type" value="Genomic_DNA"/>
</dbReference>
<keyword evidence="6" id="KW-0496">Mitochondrion</keyword>
<dbReference type="Pfam" id="PF05057">
    <property type="entry name" value="DUF676"/>
    <property type="match status" value="1"/>
</dbReference>
<dbReference type="RefSeq" id="XP_009216149.1">
    <property type="nucleotide sequence ID" value="XM_009217885.1"/>
</dbReference>
<dbReference type="GO" id="GO:0016020">
    <property type="term" value="C:membrane"/>
    <property type="evidence" value="ECO:0007669"/>
    <property type="project" value="UniProtKB-SubCell"/>
</dbReference>
<dbReference type="Proteomes" id="UP000006039">
    <property type="component" value="Unassembled WGS sequence"/>
</dbReference>
<accession>J3NFV0</accession>
<dbReference type="InterPro" id="IPR029058">
    <property type="entry name" value="AB_hydrolase_fold"/>
</dbReference>
<dbReference type="HOGENOM" id="CLU_013120_1_0_1"/>
<keyword evidence="5" id="KW-0256">Endoplasmic reticulum</keyword>
<evidence type="ECO:0000256" key="1">
    <source>
        <dbReference type="ARBA" id="ARBA00004173"/>
    </source>
</evidence>
<dbReference type="GeneID" id="20340602"/>
<evidence type="ECO:0000256" key="5">
    <source>
        <dbReference type="ARBA" id="ARBA00022824"/>
    </source>
</evidence>
<organism evidence="10">
    <name type="scientific">Gaeumannomyces tritici (strain R3-111a-1)</name>
    <name type="common">Wheat and barley take-all root rot fungus</name>
    <name type="synonym">Gaeumannomyces graminis var. tritici</name>
    <dbReference type="NCBI Taxonomy" id="644352"/>
    <lineage>
        <taxon>Eukaryota</taxon>
        <taxon>Fungi</taxon>
        <taxon>Dikarya</taxon>
        <taxon>Ascomycota</taxon>
        <taxon>Pezizomycotina</taxon>
        <taxon>Sordariomycetes</taxon>
        <taxon>Sordariomycetidae</taxon>
        <taxon>Magnaporthales</taxon>
        <taxon>Magnaporthaceae</taxon>
        <taxon>Gaeumannomyces</taxon>
    </lineage>
</organism>
<feature type="compositionally biased region" description="Polar residues" evidence="8">
    <location>
        <begin position="234"/>
        <end position="244"/>
    </location>
</feature>
<gene>
    <name evidence="11" type="primary">20340602</name>
    <name evidence="10" type="ORF">GGTG_00144</name>
</gene>
<dbReference type="SUPFAM" id="SSF53474">
    <property type="entry name" value="alpha/beta-Hydrolases"/>
    <property type="match status" value="1"/>
</dbReference>
<keyword evidence="12" id="KW-1185">Reference proteome</keyword>
<feature type="region of interest" description="Disordered" evidence="8">
    <location>
        <begin position="539"/>
        <end position="577"/>
    </location>
</feature>
<comment type="similarity">
    <text evidence="4">Belongs to the putative lipase ROG1 family.</text>
</comment>
<keyword evidence="7" id="KW-0472">Membrane</keyword>
<evidence type="ECO:0000259" key="9">
    <source>
        <dbReference type="Pfam" id="PF05057"/>
    </source>
</evidence>
<dbReference type="GO" id="GO:0005739">
    <property type="term" value="C:mitochondrion"/>
    <property type="evidence" value="ECO:0007669"/>
    <property type="project" value="UniProtKB-SubCell"/>
</dbReference>
<feature type="region of interest" description="Disordered" evidence="8">
    <location>
        <begin position="205"/>
        <end position="244"/>
    </location>
</feature>
<evidence type="ECO:0000313" key="10">
    <source>
        <dbReference type="EMBL" id="EJT80140.1"/>
    </source>
</evidence>
<dbReference type="eggNOG" id="KOG2029">
    <property type="taxonomic scope" value="Eukaryota"/>
</dbReference>
<evidence type="ECO:0000256" key="2">
    <source>
        <dbReference type="ARBA" id="ARBA00004240"/>
    </source>
</evidence>
<feature type="region of interest" description="Disordered" evidence="8">
    <location>
        <begin position="452"/>
        <end position="498"/>
    </location>
</feature>
<evidence type="ECO:0000256" key="3">
    <source>
        <dbReference type="ARBA" id="ARBA00004370"/>
    </source>
</evidence>
<evidence type="ECO:0000256" key="7">
    <source>
        <dbReference type="ARBA" id="ARBA00023136"/>
    </source>
</evidence>
<dbReference type="EnsemblFungi" id="EJT80140">
    <property type="protein sequence ID" value="EJT80140"/>
    <property type="gene ID" value="GGTG_00144"/>
</dbReference>
<protein>
    <recommendedName>
        <fullName evidence="9">DUF676 domain-containing protein</fullName>
    </recommendedName>
</protein>
<dbReference type="AlphaFoldDB" id="J3NFV0"/>
<reference evidence="11" key="5">
    <citation type="submission" date="2018-04" db="UniProtKB">
        <authorList>
            <consortium name="EnsemblFungi"/>
        </authorList>
    </citation>
    <scope>IDENTIFICATION</scope>
    <source>
        <strain evidence="11">R3-111a-1</strain>
    </source>
</reference>
<evidence type="ECO:0000256" key="8">
    <source>
        <dbReference type="SAM" id="MobiDB-lite"/>
    </source>
</evidence>
<evidence type="ECO:0000256" key="4">
    <source>
        <dbReference type="ARBA" id="ARBA00007920"/>
    </source>
</evidence>
<dbReference type="VEuPathDB" id="FungiDB:GGTG_00144"/>
<sequence length="962" mass="106989">MNTTDDDGDVLYDLACECEALFDTQSANLRAQTSSLSVANLVAEYQQRFAIWAAHLGVFARRSQSLDTRLRNHADIQDLVARLLGILRRSLHQFMRASEASGANGLSQAEDDVRRDEALSAIDAALTRLNRLGVTIRKLSHGGIDVKIQRFAASLDLGPFAAVSQAVVQQLYPNAHQSLQQYLGKTMVDRYAAMLFRKYRDDKLQSRRPGKPIGFMPTIDEERQGDPGRYSPGQLASGTSQEMLPKTSGYTNIARISSAASQSDLSTINGQQLRLTLHRTNNFQVPTERRQGTSSVQVGHGNYPRRPSRRDDNFFTCEWCGKIIGKQDMNDSDWRRHVDEDLKPYTCISDACSDGHPAFPSFALWLSHMKEHNRRWHQRAFPTSGWICALCDDSPEIHTGPEALHGHLVQAHGDVFPESQLQAIARQSKVERPRPWDECLFCCFKVEETEPPPKRRKEQLVNKAGNKSSRTSFAKKHPKLERETDQGSDASDDSLDVPGLTLTADNTKTMARHIATHLQALMLLTIRLAFLSDDHSQETQDHANSVSVDAGDSDEVPSTKSARESAADTVSTEDAEMPDFDGEVLEAVDMPQVDHIPDAVVDFYGVPRQYDELPVEEDEFLQELTKSGAYQAHLHRLEHQGWYVRPENEGVNKTTGEDSEGEEADFTRTLATLYPVIGNHGTELPDVDVVLVHGLNSMRDYGDVDGIKTWTAEDGTVWPRDLLPKYMPDARVLCYNYNGTITGTTSRAGTEERAQMLLQELGQKRPSGFDYEKQTPIIFVGHSLGGVIIKQALILAHLDPEYTYLADATCGIIFFATPHHLGDPGAGEIFAKRILHAILQGRPDPGPLAMLTARPPPPSPVMIKDIKSNSESLIHVTTEFQVVLESLNVSVVNFFEEHATNGLGGMVVSQADAFLEGADNQILAGDHIDICKFYNNEIGRVLFRSVGIALKRLTTIYKGRKR</sequence>
<reference evidence="10" key="3">
    <citation type="submission" date="2010-09" db="EMBL/GenBank/DDBJ databases">
        <title>Annotation of Gaeumannomyces graminis var. tritici R3-111a-1.</title>
        <authorList>
            <consortium name="The Broad Institute Genome Sequencing Platform"/>
            <person name="Ma L.-J."/>
            <person name="Dead R."/>
            <person name="Young S.K."/>
            <person name="Zeng Q."/>
            <person name="Gargeya S."/>
            <person name="Fitzgerald M."/>
            <person name="Haas B."/>
            <person name="Abouelleil A."/>
            <person name="Alvarado L."/>
            <person name="Arachchi H.M."/>
            <person name="Berlin A."/>
            <person name="Brown A."/>
            <person name="Chapman S.B."/>
            <person name="Chen Z."/>
            <person name="Dunbar C."/>
            <person name="Freedman E."/>
            <person name="Gearin G."/>
            <person name="Gellesch M."/>
            <person name="Goldberg J."/>
            <person name="Griggs A."/>
            <person name="Gujja S."/>
            <person name="Heiman D."/>
            <person name="Howarth C."/>
            <person name="Larson L."/>
            <person name="Lui A."/>
            <person name="MacDonald P.J.P."/>
            <person name="Mehta T."/>
            <person name="Montmayeur A."/>
            <person name="Murphy C."/>
            <person name="Neiman D."/>
            <person name="Pearson M."/>
            <person name="Priest M."/>
            <person name="Roberts A."/>
            <person name="Saif S."/>
            <person name="Shea T."/>
            <person name="Shenoy N."/>
            <person name="Sisk P."/>
            <person name="Stolte C."/>
            <person name="Sykes S."/>
            <person name="Yandava C."/>
            <person name="Wortman J."/>
            <person name="Nusbaum C."/>
            <person name="Birren B."/>
        </authorList>
    </citation>
    <scope>NUCLEOTIDE SEQUENCE</scope>
    <source>
        <strain evidence="10">R3-111a-1</strain>
    </source>
</reference>
<proteinExistence type="inferred from homology"/>
<feature type="domain" description="DUF676" evidence="9">
    <location>
        <begin position="689"/>
        <end position="819"/>
    </location>
</feature>
<dbReference type="Gene3D" id="3.40.50.1820">
    <property type="entry name" value="alpha/beta hydrolase"/>
    <property type="match status" value="1"/>
</dbReference>
<dbReference type="InterPro" id="IPR052374">
    <property type="entry name" value="SERAC1"/>
</dbReference>
<dbReference type="PANTHER" id="PTHR48182:SF2">
    <property type="entry name" value="PROTEIN SERAC1"/>
    <property type="match status" value="1"/>
</dbReference>
<comment type="subcellular location">
    <subcellularLocation>
        <location evidence="2">Endoplasmic reticulum</location>
    </subcellularLocation>
    <subcellularLocation>
        <location evidence="3">Membrane</location>
    </subcellularLocation>
    <subcellularLocation>
        <location evidence="1">Mitochondrion</location>
    </subcellularLocation>
</comment>
<reference evidence="10" key="2">
    <citation type="submission" date="2010-07" db="EMBL/GenBank/DDBJ databases">
        <authorList>
            <consortium name="The Broad Institute Genome Sequencing Platform"/>
            <consortium name="Broad Institute Genome Sequencing Center for Infectious Disease"/>
            <person name="Ma L.-J."/>
            <person name="Dead R."/>
            <person name="Young S."/>
            <person name="Zeng Q."/>
            <person name="Koehrsen M."/>
            <person name="Alvarado L."/>
            <person name="Berlin A."/>
            <person name="Chapman S.B."/>
            <person name="Chen Z."/>
            <person name="Freedman E."/>
            <person name="Gellesch M."/>
            <person name="Goldberg J."/>
            <person name="Griggs A."/>
            <person name="Gujja S."/>
            <person name="Heilman E.R."/>
            <person name="Heiman D."/>
            <person name="Hepburn T."/>
            <person name="Howarth C."/>
            <person name="Jen D."/>
            <person name="Larson L."/>
            <person name="Mehta T."/>
            <person name="Neiman D."/>
            <person name="Pearson M."/>
            <person name="Roberts A."/>
            <person name="Saif S."/>
            <person name="Shea T."/>
            <person name="Shenoy N."/>
            <person name="Sisk P."/>
            <person name="Stolte C."/>
            <person name="Sykes S."/>
            <person name="Walk T."/>
            <person name="White J."/>
            <person name="Yandava C."/>
            <person name="Haas B."/>
            <person name="Nusbaum C."/>
            <person name="Birren B."/>
        </authorList>
    </citation>
    <scope>NUCLEOTIDE SEQUENCE</scope>
    <source>
        <strain evidence="10">R3-111a-1</strain>
    </source>
</reference>
<evidence type="ECO:0000313" key="12">
    <source>
        <dbReference type="Proteomes" id="UP000006039"/>
    </source>
</evidence>
<evidence type="ECO:0000256" key="6">
    <source>
        <dbReference type="ARBA" id="ARBA00023128"/>
    </source>
</evidence>
<reference evidence="12" key="1">
    <citation type="submission" date="2010-07" db="EMBL/GenBank/DDBJ databases">
        <title>The genome sequence of Gaeumannomyces graminis var. tritici strain R3-111a-1.</title>
        <authorList>
            <consortium name="The Broad Institute Genome Sequencing Platform"/>
            <person name="Ma L.-J."/>
            <person name="Dead R."/>
            <person name="Young S."/>
            <person name="Zeng Q."/>
            <person name="Koehrsen M."/>
            <person name="Alvarado L."/>
            <person name="Berlin A."/>
            <person name="Chapman S.B."/>
            <person name="Chen Z."/>
            <person name="Freedman E."/>
            <person name="Gellesch M."/>
            <person name="Goldberg J."/>
            <person name="Griggs A."/>
            <person name="Gujja S."/>
            <person name="Heilman E.R."/>
            <person name="Heiman D."/>
            <person name="Hepburn T."/>
            <person name="Howarth C."/>
            <person name="Jen D."/>
            <person name="Larson L."/>
            <person name="Mehta T."/>
            <person name="Neiman D."/>
            <person name="Pearson M."/>
            <person name="Roberts A."/>
            <person name="Saif S."/>
            <person name="Shea T."/>
            <person name="Shenoy N."/>
            <person name="Sisk P."/>
            <person name="Stolte C."/>
            <person name="Sykes S."/>
            <person name="Walk T."/>
            <person name="White J."/>
            <person name="Yandava C."/>
            <person name="Haas B."/>
            <person name="Nusbaum C."/>
            <person name="Birren B."/>
        </authorList>
    </citation>
    <scope>NUCLEOTIDE SEQUENCE [LARGE SCALE GENOMIC DNA]</scope>
    <source>
        <strain evidence="12">R3-111a-1</strain>
    </source>
</reference>
<feature type="region of interest" description="Disordered" evidence="8">
    <location>
        <begin position="287"/>
        <end position="307"/>
    </location>
</feature>
<dbReference type="PANTHER" id="PTHR48182">
    <property type="entry name" value="PROTEIN SERAC1"/>
    <property type="match status" value="1"/>
</dbReference>
<reference evidence="11" key="4">
    <citation type="journal article" date="2015" name="G3 (Bethesda)">
        <title>Genome sequences of three phytopathogenic species of the Magnaporthaceae family of fungi.</title>
        <authorList>
            <person name="Okagaki L.H."/>
            <person name="Nunes C.C."/>
            <person name="Sailsbery J."/>
            <person name="Clay B."/>
            <person name="Brown D."/>
            <person name="John T."/>
            <person name="Oh Y."/>
            <person name="Young N."/>
            <person name="Fitzgerald M."/>
            <person name="Haas B.J."/>
            <person name="Zeng Q."/>
            <person name="Young S."/>
            <person name="Adiconis X."/>
            <person name="Fan L."/>
            <person name="Levin J.Z."/>
            <person name="Mitchell T.K."/>
            <person name="Okubara P.A."/>
            <person name="Farman M.L."/>
            <person name="Kohn L.M."/>
            <person name="Birren B."/>
            <person name="Ma L.-J."/>
            <person name="Dean R.A."/>
        </authorList>
    </citation>
    <scope>NUCLEOTIDE SEQUENCE</scope>
    <source>
        <strain evidence="11">R3-111a-1</strain>
    </source>
</reference>
<dbReference type="InterPro" id="IPR007751">
    <property type="entry name" value="DUF676_lipase-like"/>
</dbReference>
<dbReference type="OrthoDB" id="4574581at2759"/>
<name>J3NFV0_GAET3</name>
<dbReference type="GO" id="GO:0005783">
    <property type="term" value="C:endoplasmic reticulum"/>
    <property type="evidence" value="ECO:0007669"/>
    <property type="project" value="UniProtKB-SubCell"/>
</dbReference>
<evidence type="ECO:0000313" key="11">
    <source>
        <dbReference type="EnsemblFungi" id="EJT80140"/>
    </source>
</evidence>